<feature type="compositionally biased region" description="Basic and acidic residues" evidence="2">
    <location>
        <begin position="246"/>
        <end position="261"/>
    </location>
</feature>
<keyword evidence="1" id="KW-0175">Coiled coil</keyword>
<keyword evidence="4" id="KW-1185">Reference proteome</keyword>
<feature type="region of interest" description="Disordered" evidence="2">
    <location>
        <begin position="246"/>
        <end position="278"/>
    </location>
</feature>
<evidence type="ECO:0000313" key="3">
    <source>
        <dbReference type="EMBL" id="CAG5089112.1"/>
    </source>
</evidence>
<proteinExistence type="predicted"/>
<organism evidence="3 4">
    <name type="scientific">Oikopleura dioica</name>
    <name type="common">Tunicate</name>
    <dbReference type="NCBI Taxonomy" id="34765"/>
    <lineage>
        <taxon>Eukaryota</taxon>
        <taxon>Metazoa</taxon>
        <taxon>Chordata</taxon>
        <taxon>Tunicata</taxon>
        <taxon>Appendicularia</taxon>
        <taxon>Copelata</taxon>
        <taxon>Oikopleuridae</taxon>
        <taxon>Oikopleura</taxon>
    </lineage>
</organism>
<evidence type="ECO:0000313" key="4">
    <source>
        <dbReference type="Proteomes" id="UP001158576"/>
    </source>
</evidence>
<feature type="coiled-coil region" evidence="1">
    <location>
        <begin position="285"/>
        <end position="361"/>
    </location>
</feature>
<protein>
    <submittedName>
        <fullName evidence="3">Oidioi.mRNA.OKI2018_I69.PAR.g12092.t1.cds</fullName>
    </submittedName>
</protein>
<feature type="region of interest" description="Disordered" evidence="2">
    <location>
        <begin position="560"/>
        <end position="600"/>
    </location>
</feature>
<name>A0ABN7RZ51_OIKDI</name>
<dbReference type="Proteomes" id="UP001158576">
    <property type="component" value="Chromosome PAR"/>
</dbReference>
<feature type="coiled-coil region" evidence="1">
    <location>
        <begin position="408"/>
        <end position="438"/>
    </location>
</feature>
<dbReference type="EMBL" id="OU015568">
    <property type="protein sequence ID" value="CAG5089112.1"/>
    <property type="molecule type" value="Genomic_DNA"/>
</dbReference>
<reference evidence="3 4" key="1">
    <citation type="submission" date="2021-04" db="EMBL/GenBank/DDBJ databases">
        <authorList>
            <person name="Bliznina A."/>
        </authorList>
    </citation>
    <scope>NUCLEOTIDE SEQUENCE [LARGE SCALE GENOMIC DNA]</scope>
</reference>
<feature type="region of interest" description="Disordered" evidence="2">
    <location>
        <begin position="706"/>
        <end position="726"/>
    </location>
</feature>
<dbReference type="SUPFAM" id="SSF47095">
    <property type="entry name" value="HMG-box"/>
    <property type="match status" value="1"/>
</dbReference>
<feature type="coiled-coil region" evidence="1">
    <location>
        <begin position="123"/>
        <end position="197"/>
    </location>
</feature>
<dbReference type="InterPro" id="IPR036910">
    <property type="entry name" value="HMG_box_dom_sf"/>
</dbReference>
<feature type="compositionally biased region" description="Basic and acidic residues" evidence="2">
    <location>
        <begin position="589"/>
        <end position="600"/>
    </location>
</feature>
<sequence>MDDYSQIGLSPEEYASEKLGIPNLSELKAKKQAKVLNKFKEDQQDVIIKFQEDEAAIKKARDEYVRSSSALYTITPSVEEGLSFEEAVEKAGKRFDKKLTQTEQIAFYQKAVLSEQSKSTGEASDNSEKIKELEATIVSKEKKISELEKKLKMATSDKTPAMLEDLTEKLKETERLLAEKDDEINSLKERLKETSLDDSKTYTEARTEYKKLTDDEKSKYIILTSKDAKRYAREYEEFLQSLPEEDRSAFMEKRPRIESTKQKVSKIFPGMPEKPPGSLRTFIQKEEMEKALKKTKKQAEFESASNQAEKFAIQSKALTAYIEGLSEKEKQKREKKLEKLSEAYEQEMKKWYDELEEEHQAMYDRAIWIDNRGKAPAWVESQPKAPSPSFRAYCLDYVKKKLDENPTKEEIEDAYKQLKEKESRFEKLRVRHKEELENFPERLNEWIESLNEFQKEVYYENQRLCEGGKISKDDLEFCQDILKKISDSPDDALTILSEQTVYEKVKGFHLEEAGIKFVGNRRKLSEKRLQKAWKKANEEGVDAKFMKSILERVVASKKQEIQKEEAKTSTKSSGKKERSKKGQRSAFQKKMDKEFGGDGHPAKPKSIYEVFKAEYLETGLVENLKEDFQAFKKDKKRSAQATLDYERRKDDYKQQVLEWINSIGPEEKKKYQEEHMKDFTITEVCSTSSQSIEDAADRLVYLDPKTPAAYDPSFLHAADDDEDDEE</sequence>
<accession>A0ABN7RZ51</accession>
<dbReference type="Gene3D" id="1.10.30.10">
    <property type="entry name" value="High mobility group box domain"/>
    <property type="match status" value="1"/>
</dbReference>
<evidence type="ECO:0000256" key="1">
    <source>
        <dbReference type="SAM" id="Coils"/>
    </source>
</evidence>
<evidence type="ECO:0000256" key="2">
    <source>
        <dbReference type="SAM" id="MobiDB-lite"/>
    </source>
</evidence>
<gene>
    <name evidence="3" type="ORF">OKIOD_LOCUS3650</name>
</gene>